<protein>
    <submittedName>
        <fullName evidence="1">Uncharacterized protein</fullName>
    </submittedName>
</protein>
<dbReference type="Proteomes" id="UP000316621">
    <property type="component" value="Chromosome 2"/>
</dbReference>
<sequence>MASGSSDPAKMVDLTLILGAIGEGIVCLDGSNEDGSERILTENGSITSPNSISLIWDKCQSTWSDQTFLQQKEEFIDLARAYVSHSSIIWCCWFTVVHWVRRPWLPHDRQHFPPTSYTGEYRYDVIYLSWVSIHIYVVFAATEARETVCMSTNPPLCRAAKTMIPSSNCQLVFNPGVSYSITGVLLKSR</sequence>
<dbReference type="EMBL" id="CM010716">
    <property type="protein sequence ID" value="RZC52872.1"/>
    <property type="molecule type" value="Genomic_DNA"/>
</dbReference>
<evidence type="ECO:0000313" key="1">
    <source>
        <dbReference type="EMBL" id="RZC52872.1"/>
    </source>
</evidence>
<dbReference type="Gramene" id="RZC52872">
    <property type="protein sequence ID" value="RZC52872"/>
    <property type="gene ID" value="C5167_021297"/>
</dbReference>
<keyword evidence="2" id="KW-1185">Reference proteome</keyword>
<name>A0A4Y7IYQ1_PAPSO</name>
<proteinExistence type="predicted"/>
<accession>A0A4Y7IYQ1</accession>
<evidence type="ECO:0000313" key="2">
    <source>
        <dbReference type="Proteomes" id="UP000316621"/>
    </source>
</evidence>
<gene>
    <name evidence="1" type="ORF">C5167_021297</name>
</gene>
<dbReference type="AlphaFoldDB" id="A0A4Y7IYQ1"/>
<organism evidence="1 2">
    <name type="scientific">Papaver somniferum</name>
    <name type="common">Opium poppy</name>
    <dbReference type="NCBI Taxonomy" id="3469"/>
    <lineage>
        <taxon>Eukaryota</taxon>
        <taxon>Viridiplantae</taxon>
        <taxon>Streptophyta</taxon>
        <taxon>Embryophyta</taxon>
        <taxon>Tracheophyta</taxon>
        <taxon>Spermatophyta</taxon>
        <taxon>Magnoliopsida</taxon>
        <taxon>Ranunculales</taxon>
        <taxon>Papaveraceae</taxon>
        <taxon>Papaveroideae</taxon>
        <taxon>Papaver</taxon>
    </lineage>
</organism>
<reference evidence="1 2" key="1">
    <citation type="journal article" date="2018" name="Science">
        <title>The opium poppy genome and morphinan production.</title>
        <authorList>
            <person name="Guo L."/>
            <person name="Winzer T."/>
            <person name="Yang X."/>
            <person name="Li Y."/>
            <person name="Ning Z."/>
            <person name="He Z."/>
            <person name="Teodor R."/>
            <person name="Lu Y."/>
            <person name="Bowser T.A."/>
            <person name="Graham I.A."/>
            <person name="Ye K."/>
        </authorList>
    </citation>
    <scope>NUCLEOTIDE SEQUENCE [LARGE SCALE GENOMIC DNA]</scope>
    <source>
        <strain evidence="2">cv. HN1</strain>
        <tissue evidence="1">Leaves</tissue>
    </source>
</reference>